<accession>A0A1T2X4A0</accession>
<evidence type="ECO:0000313" key="4">
    <source>
        <dbReference type="Proteomes" id="UP000190188"/>
    </source>
</evidence>
<sequence>MKKNVVWFAAMAVMLFAIPMHTQAATDESMTATQSLEATSQTEKQAFPGPAHHGHASKKIFSAKLQTLLKLDEKALREQLKGGKTLAQIAEAQGVSRADLKATLIAANNESLDQAKAKFVEHVDRIMDSTLQDHGRHKRHMKLDFAETAKLLGMSKEDLKSELKKGTTLADLAKQKGVEVQKVIDLLASQMITRADQALKDGKITQNEYNERKTKIKDVATKIVNGEFHSRHEQSNSK</sequence>
<dbReference type="AlphaFoldDB" id="A0A1T2X4A0"/>
<dbReference type="STRING" id="1324314.BVG16_23080"/>
<feature type="compositionally biased region" description="Polar residues" evidence="1">
    <location>
        <begin position="28"/>
        <end position="44"/>
    </location>
</feature>
<proteinExistence type="predicted"/>
<feature type="signal peptide" evidence="2">
    <location>
        <begin position="1"/>
        <end position="24"/>
    </location>
</feature>
<feature type="region of interest" description="Disordered" evidence="1">
    <location>
        <begin position="28"/>
        <end position="55"/>
    </location>
</feature>
<reference evidence="3 4" key="1">
    <citation type="submission" date="2017-01" db="EMBL/GenBank/DDBJ databases">
        <title>Genome analysis of Paenibacillus selenitrireducens ES3-24.</title>
        <authorList>
            <person name="Xu D."/>
            <person name="Yao R."/>
            <person name="Zheng S."/>
        </authorList>
    </citation>
    <scope>NUCLEOTIDE SEQUENCE [LARGE SCALE GENOMIC DNA]</scope>
    <source>
        <strain evidence="3 4">ES3-24</strain>
    </source>
</reference>
<keyword evidence="4" id="KW-1185">Reference proteome</keyword>
<dbReference type="OrthoDB" id="2376193at2"/>
<keyword evidence="2" id="KW-0732">Signal</keyword>
<dbReference type="RefSeq" id="WP_078501560.1">
    <property type="nucleotide sequence ID" value="NZ_MSZX01000010.1"/>
</dbReference>
<protein>
    <recommendedName>
        <fullName evidence="5">LysM domain-containing protein</fullName>
    </recommendedName>
</protein>
<gene>
    <name evidence="3" type="ORF">BVG16_23080</name>
</gene>
<comment type="caution">
    <text evidence="3">The sequence shown here is derived from an EMBL/GenBank/DDBJ whole genome shotgun (WGS) entry which is preliminary data.</text>
</comment>
<dbReference type="Proteomes" id="UP000190188">
    <property type="component" value="Unassembled WGS sequence"/>
</dbReference>
<dbReference type="EMBL" id="MSZX01000010">
    <property type="protein sequence ID" value="OPA74645.1"/>
    <property type="molecule type" value="Genomic_DNA"/>
</dbReference>
<organism evidence="3 4">
    <name type="scientific">Paenibacillus selenitireducens</name>
    <dbReference type="NCBI Taxonomy" id="1324314"/>
    <lineage>
        <taxon>Bacteria</taxon>
        <taxon>Bacillati</taxon>
        <taxon>Bacillota</taxon>
        <taxon>Bacilli</taxon>
        <taxon>Bacillales</taxon>
        <taxon>Paenibacillaceae</taxon>
        <taxon>Paenibacillus</taxon>
    </lineage>
</organism>
<feature type="chain" id="PRO_5012752411" description="LysM domain-containing protein" evidence="2">
    <location>
        <begin position="25"/>
        <end position="238"/>
    </location>
</feature>
<evidence type="ECO:0000256" key="2">
    <source>
        <dbReference type="SAM" id="SignalP"/>
    </source>
</evidence>
<evidence type="ECO:0000313" key="3">
    <source>
        <dbReference type="EMBL" id="OPA74645.1"/>
    </source>
</evidence>
<evidence type="ECO:0000256" key="1">
    <source>
        <dbReference type="SAM" id="MobiDB-lite"/>
    </source>
</evidence>
<name>A0A1T2X4A0_9BACL</name>
<evidence type="ECO:0008006" key="5">
    <source>
        <dbReference type="Google" id="ProtNLM"/>
    </source>
</evidence>